<keyword evidence="2" id="KW-1185">Reference proteome</keyword>
<sequence length="200" mass="23112">MPGSSANRGPFRFINALTEDERFLQIVQQLWNTSLTGTSMYKLWRKLQLCKVPLKELRNKYIGCLERNIDQAKENLNDIQKIITKSIKPDLIEQESKAYQAGAAEMALQEKIYKQKSKAHWIEVGDGNNSYFFKCMKARSSTNTIFMLKNETGTMLHKSHEIEIEVRTFYKQLLGIAATRLPVIDVPSMRRGTRLNSHQK</sequence>
<accession>A0A2G3AN76</accession>
<comment type="caution">
    <text evidence="1">The sequence shown here is derived from an EMBL/GenBank/DDBJ whole genome shotgun (WGS) entry which is preliminary data.</text>
</comment>
<dbReference type="OMA" id="HKSHEIE"/>
<dbReference type="AlphaFoldDB" id="A0A2G3AN76"/>
<evidence type="ECO:0000313" key="2">
    <source>
        <dbReference type="Proteomes" id="UP000222542"/>
    </source>
</evidence>
<reference evidence="1 2" key="2">
    <citation type="journal article" date="2017" name="Genome Biol.">
        <title>New reference genome sequences of hot pepper reveal the massive evolution of plant disease-resistance genes by retroduplication.</title>
        <authorList>
            <person name="Kim S."/>
            <person name="Park J."/>
            <person name="Yeom S.I."/>
            <person name="Kim Y.M."/>
            <person name="Seo E."/>
            <person name="Kim K.T."/>
            <person name="Kim M.S."/>
            <person name="Lee J.M."/>
            <person name="Cheong K."/>
            <person name="Shin H.S."/>
            <person name="Kim S.B."/>
            <person name="Han K."/>
            <person name="Lee J."/>
            <person name="Park M."/>
            <person name="Lee H.A."/>
            <person name="Lee H.Y."/>
            <person name="Lee Y."/>
            <person name="Oh S."/>
            <person name="Lee J.H."/>
            <person name="Choi E."/>
            <person name="Choi E."/>
            <person name="Lee S.E."/>
            <person name="Jeon J."/>
            <person name="Kim H."/>
            <person name="Choi G."/>
            <person name="Song H."/>
            <person name="Lee J."/>
            <person name="Lee S.C."/>
            <person name="Kwon J.K."/>
            <person name="Lee H.Y."/>
            <person name="Koo N."/>
            <person name="Hong Y."/>
            <person name="Kim R.W."/>
            <person name="Kang W.H."/>
            <person name="Huh J.H."/>
            <person name="Kang B.C."/>
            <person name="Yang T.J."/>
            <person name="Lee Y.H."/>
            <person name="Bennetzen J.L."/>
            <person name="Choi D."/>
        </authorList>
    </citation>
    <scope>NUCLEOTIDE SEQUENCE [LARGE SCALE GENOMIC DNA]</scope>
    <source>
        <strain evidence="2">cv. CM334</strain>
    </source>
</reference>
<protein>
    <submittedName>
        <fullName evidence="1">Uncharacterized protein</fullName>
    </submittedName>
</protein>
<reference evidence="1 2" key="1">
    <citation type="journal article" date="2014" name="Nat. Genet.">
        <title>Genome sequence of the hot pepper provides insights into the evolution of pungency in Capsicum species.</title>
        <authorList>
            <person name="Kim S."/>
            <person name="Park M."/>
            <person name="Yeom S.I."/>
            <person name="Kim Y.M."/>
            <person name="Lee J.M."/>
            <person name="Lee H.A."/>
            <person name="Seo E."/>
            <person name="Choi J."/>
            <person name="Cheong K."/>
            <person name="Kim K.T."/>
            <person name="Jung K."/>
            <person name="Lee G.W."/>
            <person name="Oh S.K."/>
            <person name="Bae C."/>
            <person name="Kim S.B."/>
            <person name="Lee H.Y."/>
            <person name="Kim S.Y."/>
            <person name="Kim M.S."/>
            <person name="Kang B.C."/>
            <person name="Jo Y.D."/>
            <person name="Yang H.B."/>
            <person name="Jeong H.J."/>
            <person name="Kang W.H."/>
            <person name="Kwon J.K."/>
            <person name="Shin C."/>
            <person name="Lim J.Y."/>
            <person name="Park J.H."/>
            <person name="Huh J.H."/>
            <person name="Kim J.S."/>
            <person name="Kim B.D."/>
            <person name="Cohen O."/>
            <person name="Paran I."/>
            <person name="Suh M.C."/>
            <person name="Lee S.B."/>
            <person name="Kim Y.K."/>
            <person name="Shin Y."/>
            <person name="Noh S.J."/>
            <person name="Park J."/>
            <person name="Seo Y.S."/>
            <person name="Kwon S.Y."/>
            <person name="Kim H.A."/>
            <person name="Park J.M."/>
            <person name="Kim H.J."/>
            <person name="Choi S.B."/>
            <person name="Bosland P.W."/>
            <person name="Reeves G."/>
            <person name="Jo S.H."/>
            <person name="Lee B.W."/>
            <person name="Cho H.T."/>
            <person name="Choi H.S."/>
            <person name="Lee M.S."/>
            <person name="Yu Y."/>
            <person name="Do Choi Y."/>
            <person name="Park B.S."/>
            <person name="van Deynze A."/>
            <person name="Ashrafi H."/>
            <person name="Hill T."/>
            <person name="Kim W.T."/>
            <person name="Pai H.S."/>
            <person name="Ahn H.K."/>
            <person name="Yeam I."/>
            <person name="Giovannoni J.J."/>
            <person name="Rose J.K."/>
            <person name="Sorensen I."/>
            <person name="Lee S.J."/>
            <person name="Kim R.W."/>
            <person name="Choi I.Y."/>
            <person name="Choi B.S."/>
            <person name="Lim J.S."/>
            <person name="Lee Y.H."/>
            <person name="Choi D."/>
        </authorList>
    </citation>
    <scope>NUCLEOTIDE SEQUENCE [LARGE SCALE GENOMIC DNA]</scope>
    <source>
        <strain evidence="2">cv. CM334</strain>
    </source>
</reference>
<dbReference type="EMBL" id="AYRZ02000001">
    <property type="protein sequence ID" value="PHT95670.1"/>
    <property type="molecule type" value="Genomic_DNA"/>
</dbReference>
<proteinExistence type="predicted"/>
<evidence type="ECO:0000313" key="1">
    <source>
        <dbReference type="EMBL" id="PHT95670.1"/>
    </source>
</evidence>
<organism evidence="1 2">
    <name type="scientific">Capsicum annuum</name>
    <name type="common">Capsicum pepper</name>
    <dbReference type="NCBI Taxonomy" id="4072"/>
    <lineage>
        <taxon>Eukaryota</taxon>
        <taxon>Viridiplantae</taxon>
        <taxon>Streptophyta</taxon>
        <taxon>Embryophyta</taxon>
        <taxon>Tracheophyta</taxon>
        <taxon>Spermatophyta</taxon>
        <taxon>Magnoliopsida</taxon>
        <taxon>eudicotyledons</taxon>
        <taxon>Gunneridae</taxon>
        <taxon>Pentapetalae</taxon>
        <taxon>asterids</taxon>
        <taxon>lamiids</taxon>
        <taxon>Solanales</taxon>
        <taxon>Solanaceae</taxon>
        <taxon>Solanoideae</taxon>
        <taxon>Capsiceae</taxon>
        <taxon>Capsicum</taxon>
    </lineage>
</organism>
<dbReference type="Proteomes" id="UP000222542">
    <property type="component" value="Unassembled WGS sequence"/>
</dbReference>
<dbReference type="STRING" id="4072.A0A2G3AN76"/>
<dbReference type="Gramene" id="PHT95670">
    <property type="protein sequence ID" value="PHT95670"/>
    <property type="gene ID" value="T459_03552"/>
</dbReference>
<gene>
    <name evidence="1" type="ORF">T459_03552</name>
</gene>
<name>A0A2G3AN76_CAPAN</name>